<evidence type="ECO:0000313" key="6">
    <source>
        <dbReference type="EMBL" id="MVX56081.1"/>
    </source>
</evidence>
<dbReference type="InterPro" id="IPR029066">
    <property type="entry name" value="PLP-binding_barrel"/>
</dbReference>
<keyword evidence="7" id="KW-1185">Reference proteome</keyword>
<feature type="domain" description="Alanine racemase N-terminal" evidence="5">
    <location>
        <begin position="33"/>
        <end position="234"/>
    </location>
</feature>
<organism evidence="6 7">
    <name type="scientific">Parasutterella muris</name>
    <dbReference type="NCBI Taxonomy" id="2565572"/>
    <lineage>
        <taxon>Bacteria</taxon>
        <taxon>Pseudomonadati</taxon>
        <taxon>Pseudomonadota</taxon>
        <taxon>Betaproteobacteria</taxon>
        <taxon>Burkholderiales</taxon>
        <taxon>Sutterellaceae</taxon>
        <taxon>Parasutterella</taxon>
    </lineage>
</organism>
<dbReference type="OrthoDB" id="9804072at2"/>
<evidence type="ECO:0000256" key="4">
    <source>
        <dbReference type="RuleBase" id="RU004514"/>
    </source>
</evidence>
<protein>
    <recommendedName>
        <fullName evidence="2">Pyridoxal phosphate homeostasis protein</fullName>
        <shortName evidence="2">PLP homeostasis protein</shortName>
    </recommendedName>
</protein>
<dbReference type="EMBL" id="WSRP01000005">
    <property type="protein sequence ID" value="MVX56081.1"/>
    <property type="molecule type" value="Genomic_DNA"/>
</dbReference>
<evidence type="ECO:0000313" key="7">
    <source>
        <dbReference type="Proteomes" id="UP000472580"/>
    </source>
</evidence>
<dbReference type="Proteomes" id="UP000472580">
    <property type="component" value="Unassembled WGS sequence"/>
</dbReference>
<dbReference type="Gene3D" id="3.20.20.10">
    <property type="entry name" value="Alanine racemase"/>
    <property type="match status" value="1"/>
</dbReference>
<dbReference type="InterPro" id="IPR001608">
    <property type="entry name" value="Ala_racemase_N"/>
</dbReference>
<evidence type="ECO:0000256" key="1">
    <source>
        <dbReference type="ARBA" id="ARBA00022898"/>
    </source>
</evidence>
<dbReference type="PROSITE" id="PS01211">
    <property type="entry name" value="UPF0001"/>
    <property type="match status" value="1"/>
</dbReference>
<proteinExistence type="inferred from homology"/>
<feature type="modified residue" description="N6-(pyridoxal phosphate)lysine" evidence="2 3">
    <location>
        <position position="40"/>
    </location>
</feature>
<dbReference type="HAMAP" id="MF_02087">
    <property type="entry name" value="PLP_homeostasis"/>
    <property type="match status" value="1"/>
</dbReference>
<dbReference type="CDD" id="cd06824">
    <property type="entry name" value="PLPDE_III_Yggs_like"/>
    <property type="match status" value="1"/>
</dbReference>
<evidence type="ECO:0000256" key="2">
    <source>
        <dbReference type="HAMAP-Rule" id="MF_02087"/>
    </source>
</evidence>
<sequence>MSVLKPGLADRYEKVKSNLALAEKESLRAAGSVFLLPVSKTFDIEAIREAVGCGMHAFGENYVQEGIEKIRWFRENEPNLDLTWHFIGRLQSNKTRPVAEHFDWVQTVDRLKIAERLSEQRPVELGPLNVLIEVHISGEDSKGGCEPMDVPALAQAVTTLPNLKLRGLMAIPAPSDTEEGKKAPLREMFSLYTQLKDMGFDIDTLSMGMSSDMKEAVECGSTMVRVGSAIFGPRDYGNKESK</sequence>
<dbReference type="RefSeq" id="WP_160334514.1">
    <property type="nucleotide sequence ID" value="NZ_CALPCR010000002.1"/>
</dbReference>
<comment type="caution">
    <text evidence="6">The sequence shown here is derived from an EMBL/GenBank/DDBJ whole genome shotgun (WGS) entry which is preliminary data.</text>
</comment>
<dbReference type="GO" id="GO:0030170">
    <property type="term" value="F:pyridoxal phosphate binding"/>
    <property type="evidence" value="ECO:0007669"/>
    <property type="project" value="UniProtKB-UniRule"/>
</dbReference>
<dbReference type="PANTHER" id="PTHR10146:SF14">
    <property type="entry name" value="PYRIDOXAL PHOSPHATE HOMEOSTASIS PROTEIN"/>
    <property type="match status" value="1"/>
</dbReference>
<evidence type="ECO:0000259" key="5">
    <source>
        <dbReference type="Pfam" id="PF01168"/>
    </source>
</evidence>
<dbReference type="PIRSF" id="PIRSF004848">
    <property type="entry name" value="YBL036c_PLPDEIII"/>
    <property type="match status" value="1"/>
</dbReference>
<evidence type="ECO:0000256" key="3">
    <source>
        <dbReference type="PIRSR" id="PIRSR004848-1"/>
    </source>
</evidence>
<comment type="similarity">
    <text evidence="2 4">Belongs to the pyridoxal phosphate-binding protein YggS/PROSC family.</text>
</comment>
<gene>
    <name evidence="6" type="ORF">E5987_02525</name>
</gene>
<comment type="function">
    <text evidence="2">Pyridoxal 5'-phosphate (PLP)-binding protein, which is involved in PLP homeostasis.</text>
</comment>
<accession>A0A6L6YLT0</accession>
<name>A0A6L6YLT0_9BURK</name>
<dbReference type="PANTHER" id="PTHR10146">
    <property type="entry name" value="PROLINE SYNTHETASE CO-TRANSCRIBED BACTERIAL HOMOLOG PROTEIN"/>
    <property type="match status" value="1"/>
</dbReference>
<keyword evidence="1 2" id="KW-0663">Pyridoxal phosphate</keyword>
<dbReference type="FunFam" id="3.20.20.10:FF:000018">
    <property type="entry name" value="Pyridoxal phosphate homeostasis protein"/>
    <property type="match status" value="1"/>
</dbReference>
<comment type="cofactor">
    <cofactor evidence="3">
        <name>pyridoxal 5'-phosphate</name>
        <dbReference type="ChEBI" id="CHEBI:597326"/>
    </cofactor>
</comment>
<reference evidence="6 7" key="1">
    <citation type="submission" date="2019-12" db="EMBL/GenBank/DDBJ databases">
        <title>Microbes associate with the intestines of laboratory mice.</title>
        <authorList>
            <person name="Navarre W."/>
            <person name="Wong E."/>
        </authorList>
    </citation>
    <scope>NUCLEOTIDE SEQUENCE [LARGE SCALE GENOMIC DNA]</scope>
    <source>
        <strain evidence="6 7">NM82_D38</strain>
    </source>
</reference>
<dbReference type="InterPro" id="IPR011078">
    <property type="entry name" value="PyrdxlP_homeostasis"/>
</dbReference>
<dbReference type="SUPFAM" id="SSF51419">
    <property type="entry name" value="PLP-binding barrel"/>
    <property type="match status" value="1"/>
</dbReference>
<dbReference type="NCBIfam" id="TIGR00044">
    <property type="entry name" value="YggS family pyridoxal phosphate-dependent enzyme"/>
    <property type="match status" value="1"/>
</dbReference>
<dbReference type="Pfam" id="PF01168">
    <property type="entry name" value="Ala_racemase_N"/>
    <property type="match status" value="1"/>
</dbReference>
<dbReference type="AlphaFoldDB" id="A0A6L6YLT0"/>